<proteinExistence type="predicted"/>
<evidence type="ECO:0000313" key="9">
    <source>
        <dbReference type="Proteomes" id="UP001597314"/>
    </source>
</evidence>
<dbReference type="PANTHER" id="PTHR22926:SF3">
    <property type="entry name" value="UNDECAPRENYL-PHOSPHATE ALPHA-N-ACETYLGLUCOSAMINYL 1-PHOSPHATE TRANSFERASE"/>
    <property type="match status" value="1"/>
</dbReference>
<feature type="transmembrane region" description="Helical" evidence="7">
    <location>
        <begin position="57"/>
        <end position="80"/>
    </location>
</feature>
<reference evidence="9" key="1">
    <citation type="journal article" date="2019" name="Int. J. Syst. Evol. Microbiol.">
        <title>The Global Catalogue of Microorganisms (GCM) 10K type strain sequencing project: providing services to taxonomists for standard genome sequencing and annotation.</title>
        <authorList>
            <consortium name="The Broad Institute Genomics Platform"/>
            <consortium name="The Broad Institute Genome Sequencing Center for Infectious Disease"/>
            <person name="Wu L."/>
            <person name="Ma J."/>
        </authorList>
    </citation>
    <scope>NUCLEOTIDE SEQUENCE [LARGE SCALE GENOMIC DNA]</scope>
    <source>
        <strain evidence="9">CGMCC 1.6774</strain>
    </source>
</reference>
<dbReference type="CDD" id="cd06854">
    <property type="entry name" value="GT_WbpL_WbcO_like"/>
    <property type="match status" value="1"/>
</dbReference>
<feature type="transmembrane region" description="Helical" evidence="7">
    <location>
        <begin position="169"/>
        <end position="188"/>
    </location>
</feature>
<feature type="transmembrane region" description="Helical" evidence="7">
    <location>
        <begin position="194"/>
        <end position="210"/>
    </location>
</feature>
<feature type="transmembrane region" description="Helical" evidence="7">
    <location>
        <begin position="242"/>
        <end position="263"/>
    </location>
</feature>
<gene>
    <name evidence="8" type="ORF">ACFSOX_09385</name>
</gene>
<keyword evidence="3" id="KW-0808">Transferase</keyword>
<evidence type="ECO:0000256" key="4">
    <source>
        <dbReference type="ARBA" id="ARBA00022692"/>
    </source>
</evidence>
<dbReference type="RefSeq" id="WP_378477541.1">
    <property type="nucleotide sequence ID" value="NZ_JBHUIW010000008.1"/>
</dbReference>
<dbReference type="EMBL" id="JBHUIW010000008">
    <property type="protein sequence ID" value="MFD2182363.1"/>
    <property type="molecule type" value="Genomic_DNA"/>
</dbReference>
<dbReference type="InterPro" id="IPR000715">
    <property type="entry name" value="Glycosyl_transferase_4"/>
</dbReference>
<sequence length="353" mass="36515">MPHWHTSTLPVLVALAGLVATALLTAGLIRVLFPLLRRYALARPNARSSHTIPTPQGGGIAVVATTLLVAAGAATWVGIAPWPHEQLLVVVASTAMLAVVGLIDDIRPIPPGPRLLLQAVAVAAVTATLPGPVDLLPAIPDPIERTALGLGLLWFVNLVNFMDGIDWMTVATVVPITGGLLVLAQLGALPPPGGVVALALLGATLGFAPFNKPVARLFLGDVGSLPIGLLIGWLLITLAARGHVAAALLLPLYYVTDATLTLLRRLAHGERVWEAHKTHFYQRAVTRGMSVRQVIGRVFATNTALVVAAVITVLADQTAVSLAATLAGAAAVTALLVDLAGSLRAATPSRPPC</sequence>
<evidence type="ECO:0000256" key="3">
    <source>
        <dbReference type="ARBA" id="ARBA00022679"/>
    </source>
</evidence>
<accession>A0ABW5AHD6</accession>
<dbReference type="Proteomes" id="UP001597314">
    <property type="component" value="Unassembled WGS sequence"/>
</dbReference>
<evidence type="ECO:0000313" key="8">
    <source>
        <dbReference type="EMBL" id="MFD2182363.1"/>
    </source>
</evidence>
<evidence type="ECO:0000256" key="6">
    <source>
        <dbReference type="ARBA" id="ARBA00023136"/>
    </source>
</evidence>
<dbReference type="Pfam" id="PF00953">
    <property type="entry name" value="Glycos_transf_4"/>
    <property type="match status" value="1"/>
</dbReference>
<name>A0ABW5AHD6_9BRAD</name>
<feature type="transmembrane region" description="Helical" evidence="7">
    <location>
        <begin position="217"/>
        <end position="236"/>
    </location>
</feature>
<evidence type="ECO:0000256" key="1">
    <source>
        <dbReference type="ARBA" id="ARBA00004651"/>
    </source>
</evidence>
<keyword evidence="6 7" id="KW-0472">Membrane</keyword>
<evidence type="ECO:0000256" key="7">
    <source>
        <dbReference type="SAM" id="Phobius"/>
    </source>
</evidence>
<feature type="transmembrane region" description="Helical" evidence="7">
    <location>
        <begin position="12"/>
        <end position="36"/>
    </location>
</feature>
<feature type="transmembrane region" description="Helical" evidence="7">
    <location>
        <begin position="115"/>
        <end position="133"/>
    </location>
</feature>
<evidence type="ECO:0000256" key="5">
    <source>
        <dbReference type="ARBA" id="ARBA00022989"/>
    </source>
</evidence>
<comment type="subcellular location">
    <subcellularLocation>
        <location evidence="1">Cell membrane</location>
        <topology evidence="1">Multi-pass membrane protein</topology>
    </subcellularLocation>
</comment>
<feature type="transmembrane region" description="Helical" evidence="7">
    <location>
        <begin position="294"/>
        <end position="314"/>
    </location>
</feature>
<feature type="transmembrane region" description="Helical" evidence="7">
    <location>
        <begin position="86"/>
        <end position="103"/>
    </location>
</feature>
<comment type="caution">
    <text evidence="8">The sequence shown here is derived from an EMBL/GenBank/DDBJ whole genome shotgun (WGS) entry which is preliminary data.</text>
</comment>
<dbReference type="PANTHER" id="PTHR22926">
    <property type="entry name" value="PHOSPHO-N-ACETYLMURAMOYL-PENTAPEPTIDE-TRANSFERASE"/>
    <property type="match status" value="1"/>
</dbReference>
<feature type="transmembrane region" description="Helical" evidence="7">
    <location>
        <begin position="145"/>
        <end position="162"/>
    </location>
</feature>
<organism evidence="8 9">
    <name type="scientific">Rhodoplanes azumiensis</name>
    <dbReference type="NCBI Taxonomy" id="1897628"/>
    <lineage>
        <taxon>Bacteria</taxon>
        <taxon>Pseudomonadati</taxon>
        <taxon>Pseudomonadota</taxon>
        <taxon>Alphaproteobacteria</taxon>
        <taxon>Hyphomicrobiales</taxon>
        <taxon>Nitrobacteraceae</taxon>
        <taxon>Rhodoplanes</taxon>
    </lineage>
</organism>
<protein>
    <submittedName>
        <fullName evidence="8">Glycosyltransferase family 4 protein</fullName>
    </submittedName>
</protein>
<keyword evidence="9" id="KW-1185">Reference proteome</keyword>
<keyword evidence="2" id="KW-1003">Cell membrane</keyword>
<keyword evidence="4 7" id="KW-0812">Transmembrane</keyword>
<feature type="transmembrane region" description="Helical" evidence="7">
    <location>
        <begin position="320"/>
        <end position="340"/>
    </location>
</feature>
<evidence type="ECO:0000256" key="2">
    <source>
        <dbReference type="ARBA" id="ARBA00022475"/>
    </source>
</evidence>
<keyword evidence="5 7" id="KW-1133">Transmembrane helix</keyword>